<protein>
    <submittedName>
        <fullName evidence="1">Uncharacterized protein</fullName>
    </submittedName>
</protein>
<evidence type="ECO:0000313" key="2">
    <source>
        <dbReference type="Proteomes" id="UP000191094"/>
    </source>
</evidence>
<keyword evidence="2" id="KW-1185">Reference proteome</keyword>
<dbReference type="RefSeq" id="WP_078308166.1">
    <property type="nucleotide sequence ID" value="NZ_CP147511.1"/>
</dbReference>
<dbReference type="EMBL" id="MUYT01000014">
    <property type="protein sequence ID" value="OOS19718.1"/>
    <property type="molecule type" value="Genomic_DNA"/>
</dbReference>
<reference evidence="1 2" key="1">
    <citation type="submission" date="2017-02" db="EMBL/GenBank/DDBJ databases">
        <title>Draft genome sequence of Moraxella lincolnii CCUG 9405T type strain.</title>
        <authorList>
            <person name="Salva-Serra F."/>
            <person name="Engstrom-Jakobsson H."/>
            <person name="Thorell K."/>
            <person name="Jaen-Luchoro D."/>
            <person name="Gonzales-Siles L."/>
            <person name="Karlsson R."/>
            <person name="Yazdan S."/>
            <person name="Boulund F."/>
            <person name="Johnning A."/>
            <person name="Engstrand L."/>
            <person name="Kristiansson E."/>
            <person name="Moore E."/>
        </authorList>
    </citation>
    <scope>NUCLEOTIDE SEQUENCE [LARGE SCALE GENOMIC DNA]</scope>
    <source>
        <strain evidence="1 2">CCUG 9405</strain>
    </source>
</reference>
<sequence>MSDCHTVIDGKTLDDNLPKKQLKKIYIDIQVGKTTAKYQRCLNKNGELFLHDVFDKVGGFKFSIYKEDYGSSDFIKKINIRDLKAGLIINTDITFLVVNKI</sequence>
<name>A0A1T0CBK1_9GAMM</name>
<accession>A0A1T0CBK1</accession>
<dbReference type="OrthoDB" id="9939878at2"/>
<proteinExistence type="predicted"/>
<dbReference type="AlphaFoldDB" id="A0A1T0CBK1"/>
<gene>
    <name evidence="1" type="ORF">B0682_08215</name>
</gene>
<evidence type="ECO:0000313" key="1">
    <source>
        <dbReference type="EMBL" id="OOS19718.1"/>
    </source>
</evidence>
<comment type="caution">
    <text evidence="1">The sequence shown here is derived from an EMBL/GenBank/DDBJ whole genome shotgun (WGS) entry which is preliminary data.</text>
</comment>
<dbReference type="Proteomes" id="UP000191094">
    <property type="component" value="Unassembled WGS sequence"/>
</dbReference>
<organism evidence="1 2">
    <name type="scientific">Lwoffella lincolnii</name>
    <dbReference type="NCBI Taxonomy" id="90241"/>
    <lineage>
        <taxon>Bacteria</taxon>
        <taxon>Pseudomonadati</taxon>
        <taxon>Pseudomonadota</taxon>
        <taxon>Gammaproteobacteria</taxon>
        <taxon>Moraxellales</taxon>
        <taxon>Moraxellaceae</taxon>
        <taxon>Lwoffella</taxon>
    </lineage>
</organism>